<gene>
    <name evidence="1" type="ORF">FOXG_20177</name>
</gene>
<dbReference type="GeneID" id="28960883"/>
<proteinExistence type="predicted"/>
<organism evidence="1 2">
    <name type="scientific">Fusarium oxysporum f. sp. lycopersici (strain 4287 / CBS 123668 / FGSC 9935 / NRRL 34936)</name>
    <name type="common">Fusarium vascular wilt of tomato</name>
    <dbReference type="NCBI Taxonomy" id="426428"/>
    <lineage>
        <taxon>Eukaryota</taxon>
        <taxon>Fungi</taxon>
        <taxon>Dikarya</taxon>
        <taxon>Ascomycota</taxon>
        <taxon>Pezizomycotina</taxon>
        <taxon>Sordariomycetes</taxon>
        <taxon>Hypocreomycetidae</taxon>
        <taxon>Hypocreales</taxon>
        <taxon>Nectriaceae</taxon>
        <taxon>Fusarium</taxon>
        <taxon>Fusarium oxysporum species complex</taxon>
    </lineage>
</organism>
<sequence>MRLAPIISTYIRRSVGGQICMHVEAEAVGWASSASGLHPCIAIFG</sequence>
<evidence type="ECO:0000313" key="1">
    <source>
        <dbReference type="EMBL" id="KNB09283.1"/>
    </source>
</evidence>
<dbReference type="Proteomes" id="UP000009097">
    <property type="component" value="Unassembled WGS sequence"/>
</dbReference>
<protein>
    <submittedName>
        <fullName evidence="1">Uncharacterized protein</fullName>
    </submittedName>
</protein>
<name>A0A0J9VE10_FUSO4</name>
<evidence type="ECO:0000313" key="2">
    <source>
        <dbReference type="Proteomes" id="UP000009097"/>
    </source>
</evidence>
<dbReference type="AlphaFoldDB" id="A0A0J9VE10"/>
<reference evidence="1" key="2">
    <citation type="journal article" date="2010" name="Nature">
        <title>Comparative genomics reveals mobile pathogenicity chromosomes in Fusarium.</title>
        <authorList>
            <person name="Ma L.J."/>
            <person name="van der Does H.C."/>
            <person name="Borkovich K.A."/>
            <person name="Coleman J.J."/>
            <person name="Daboussi M.J."/>
            <person name="Di Pietro A."/>
            <person name="Dufresne M."/>
            <person name="Freitag M."/>
            <person name="Grabherr M."/>
            <person name="Henrissat B."/>
            <person name="Houterman P.M."/>
            <person name="Kang S."/>
            <person name="Shim W.B."/>
            <person name="Woloshuk C."/>
            <person name="Xie X."/>
            <person name="Xu J.R."/>
            <person name="Antoniw J."/>
            <person name="Baker S.E."/>
            <person name="Bluhm B.H."/>
            <person name="Breakspear A."/>
            <person name="Brown D.W."/>
            <person name="Butchko R.A."/>
            <person name="Chapman S."/>
            <person name="Coulson R."/>
            <person name="Coutinho P.M."/>
            <person name="Danchin E.G."/>
            <person name="Diener A."/>
            <person name="Gale L.R."/>
            <person name="Gardiner D.M."/>
            <person name="Goff S."/>
            <person name="Hammond-Kosack K.E."/>
            <person name="Hilburn K."/>
            <person name="Hua-Van A."/>
            <person name="Jonkers W."/>
            <person name="Kazan K."/>
            <person name="Kodira C.D."/>
            <person name="Koehrsen M."/>
            <person name="Kumar L."/>
            <person name="Lee Y.H."/>
            <person name="Li L."/>
            <person name="Manners J.M."/>
            <person name="Miranda-Saavedra D."/>
            <person name="Mukherjee M."/>
            <person name="Park G."/>
            <person name="Park J."/>
            <person name="Park S.Y."/>
            <person name="Proctor R.H."/>
            <person name="Regev A."/>
            <person name="Ruiz-Roldan M.C."/>
            <person name="Sain D."/>
            <person name="Sakthikumar S."/>
            <person name="Sykes S."/>
            <person name="Schwartz D.C."/>
            <person name="Turgeon B.G."/>
            <person name="Wapinski I."/>
            <person name="Yoder O."/>
            <person name="Young S."/>
            <person name="Zeng Q."/>
            <person name="Zhou S."/>
            <person name="Galagan J."/>
            <person name="Cuomo C.A."/>
            <person name="Kistler H.C."/>
            <person name="Rep M."/>
        </authorList>
    </citation>
    <scope>NUCLEOTIDE SEQUENCE [LARGE SCALE GENOMIC DNA]</scope>
    <source>
        <strain evidence="1">4287</strain>
    </source>
</reference>
<reference evidence="1" key="1">
    <citation type="submission" date="2007-04" db="EMBL/GenBank/DDBJ databases">
        <authorList>
            <consortium name="The Broad Institute Genome Sequencing Platform"/>
            <person name="Birren B."/>
            <person name="Lander E."/>
            <person name="Galagan J."/>
            <person name="Nusbaum C."/>
            <person name="Devon K."/>
            <person name="Ma L.-J."/>
            <person name="Jaffe D."/>
            <person name="Butler J."/>
            <person name="Alvarez P."/>
            <person name="Gnerre S."/>
            <person name="Grabherr M."/>
            <person name="Kleber M."/>
            <person name="Mauceli E."/>
            <person name="Brockman W."/>
            <person name="MacCallum I.A."/>
            <person name="Young S."/>
            <person name="LaButti K."/>
            <person name="DeCaprio D."/>
            <person name="Crawford M."/>
            <person name="Koehrsen M."/>
            <person name="Engels R."/>
            <person name="Montgomery P."/>
            <person name="Pearson M."/>
            <person name="Howarth C."/>
            <person name="Larson L."/>
            <person name="White J."/>
            <person name="O'Leary S."/>
            <person name="Kodira C."/>
            <person name="Zeng Q."/>
            <person name="Yandava C."/>
            <person name="Alvarado L."/>
            <person name="Kistler C."/>
            <person name="Shim W.-B."/>
            <person name="Kang S."/>
            <person name="Woloshuk C."/>
        </authorList>
    </citation>
    <scope>NUCLEOTIDE SEQUENCE</scope>
    <source>
        <strain evidence="1">4287</strain>
    </source>
</reference>
<dbReference type="VEuPathDB" id="FungiDB:FOXG_20177"/>
<dbReference type="RefSeq" id="XP_018247328.1">
    <property type="nucleotide sequence ID" value="XM_018400442.1"/>
</dbReference>
<accession>A0A0J9VE10</accession>
<dbReference type="KEGG" id="fox:FOXG_20177"/>
<dbReference type="EMBL" id="DS231707">
    <property type="protein sequence ID" value="KNB09283.1"/>
    <property type="molecule type" value="Genomic_DNA"/>
</dbReference>